<reference evidence="2" key="1">
    <citation type="submission" date="2020-01" db="EMBL/GenBank/DDBJ databases">
        <authorList>
            <person name="Mishra B."/>
        </authorList>
    </citation>
    <scope>NUCLEOTIDE SEQUENCE [LARGE SCALE GENOMIC DNA]</scope>
</reference>
<dbReference type="CDD" id="cd22157">
    <property type="entry name" value="F-box_AtFBW1-like"/>
    <property type="match status" value="1"/>
</dbReference>
<dbReference type="InterPro" id="IPR011043">
    <property type="entry name" value="Gal_Oxase/kelch_b-propeller"/>
</dbReference>
<dbReference type="InterPro" id="IPR001810">
    <property type="entry name" value="F-box_dom"/>
</dbReference>
<dbReference type="Proteomes" id="UP000467841">
    <property type="component" value="Unassembled WGS sequence"/>
</dbReference>
<comment type="caution">
    <text evidence="2">The sequence shown here is derived from an EMBL/GenBank/DDBJ whole genome shotgun (WGS) entry which is preliminary data.</text>
</comment>
<proteinExistence type="predicted"/>
<dbReference type="SUPFAM" id="SSF50965">
    <property type="entry name" value="Galactose oxidase, central domain"/>
    <property type="match status" value="1"/>
</dbReference>
<dbReference type="EMBL" id="CACVBM020000011">
    <property type="protein sequence ID" value="CAA7012902.1"/>
    <property type="molecule type" value="Genomic_DNA"/>
</dbReference>
<gene>
    <name evidence="2" type="ORF">MERR_LOCUS136</name>
</gene>
<feature type="domain" description="F-box" evidence="1">
    <location>
        <begin position="1"/>
        <end position="45"/>
    </location>
</feature>
<sequence>MKRNNLPCELIEDILSRVPAKTVARLRSTSKQWNAVLTSESFAKAHSAANARKEALSIMLRDSRVFTLKVNLHGIHNNGAPSVTVAAKLYLKDPLYLSSHVDICNVFHCDGLLLCNTMDNRLVVWNPCSGETKWIKPKINYKDSDNYALGYHNKSSCKKYKILRIDCSSSQYGGYYQHGGYHRYEIYDSTSDSWMFFDTDTSWTLQARSISVKGNTYWVATDNTQAMGSAKTLVRFDYSKDIFENLSFPVNTFPISNATLSVVREEQLFVCCSYLHTAESDVWVTTRTGSVLSWSKFLTLKIDPEDALQHLTFMADEQNKVIVFCGINSAHQTVLHIMGKNKCIIVDPRGGDSTSRLCQPCLLNYVPSLAQIPQCNTS</sequence>
<dbReference type="Pfam" id="PF00646">
    <property type="entry name" value="F-box"/>
    <property type="match status" value="1"/>
</dbReference>
<dbReference type="SMART" id="SM00256">
    <property type="entry name" value="FBOX"/>
    <property type="match status" value="1"/>
</dbReference>
<evidence type="ECO:0000313" key="3">
    <source>
        <dbReference type="Proteomes" id="UP000467841"/>
    </source>
</evidence>
<dbReference type="InterPro" id="IPR036047">
    <property type="entry name" value="F-box-like_dom_sf"/>
</dbReference>
<dbReference type="Gene3D" id="1.20.1280.50">
    <property type="match status" value="1"/>
</dbReference>
<dbReference type="InterPro" id="IPR017451">
    <property type="entry name" value="F-box-assoc_interact_dom"/>
</dbReference>
<protein>
    <recommendedName>
        <fullName evidence="1">F-box domain-containing protein</fullName>
    </recommendedName>
</protein>
<organism evidence="2 3">
    <name type="scientific">Microthlaspi erraticum</name>
    <dbReference type="NCBI Taxonomy" id="1685480"/>
    <lineage>
        <taxon>Eukaryota</taxon>
        <taxon>Viridiplantae</taxon>
        <taxon>Streptophyta</taxon>
        <taxon>Embryophyta</taxon>
        <taxon>Tracheophyta</taxon>
        <taxon>Spermatophyta</taxon>
        <taxon>Magnoliopsida</taxon>
        <taxon>eudicotyledons</taxon>
        <taxon>Gunneridae</taxon>
        <taxon>Pentapetalae</taxon>
        <taxon>rosids</taxon>
        <taxon>malvids</taxon>
        <taxon>Brassicales</taxon>
        <taxon>Brassicaceae</taxon>
        <taxon>Coluteocarpeae</taxon>
        <taxon>Microthlaspi</taxon>
    </lineage>
</organism>
<dbReference type="Pfam" id="PF07734">
    <property type="entry name" value="FBA_1"/>
    <property type="match status" value="1"/>
</dbReference>
<dbReference type="NCBIfam" id="TIGR01640">
    <property type="entry name" value="F_box_assoc_1"/>
    <property type="match status" value="1"/>
</dbReference>
<evidence type="ECO:0000313" key="2">
    <source>
        <dbReference type="EMBL" id="CAA7012902.1"/>
    </source>
</evidence>
<evidence type="ECO:0000259" key="1">
    <source>
        <dbReference type="PROSITE" id="PS50181"/>
    </source>
</evidence>
<dbReference type="OrthoDB" id="1026201at2759"/>
<dbReference type="InterPro" id="IPR050796">
    <property type="entry name" value="SCF_F-box_component"/>
</dbReference>
<accession>A0A6D2HCL8</accession>
<dbReference type="PANTHER" id="PTHR31672:SF13">
    <property type="entry name" value="F-BOX PROTEIN CPR30-LIKE"/>
    <property type="match status" value="1"/>
</dbReference>
<name>A0A6D2HCL8_9BRAS</name>
<dbReference type="PROSITE" id="PS50181">
    <property type="entry name" value="FBOX"/>
    <property type="match status" value="1"/>
</dbReference>
<dbReference type="AlphaFoldDB" id="A0A6D2HCL8"/>
<dbReference type="SUPFAM" id="SSF81383">
    <property type="entry name" value="F-box domain"/>
    <property type="match status" value="1"/>
</dbReference>
<keyword evidence="3" id="KW-1185">Reference proteome</keyword>
<dbReference type="PANTHER" id="PTHR31672">
    <property type="entry name" value="BNACNNG10540D PROTEIN"/>
    <property type="match status" value="1"/>
</dbReference>
<dbReference type="InterPro" id="IPR006527">
    <property type="entry name" value="F-box-assoc_dom_typ1"/>
</dbReference>